<evidence type="ECO:0008006" key="3">
    <source>
        <dbReference type="Google" id="ProtNLM"/>
    </source>
</evidence>
<accession>A0ABX0ADD8</accession>
<comment type="caution">
    <text evidence="1">The sequence shown here is derived from an EMBL/GenBank/DDBJ whole genome shotgun (WGS) entry which is preliminary data.</text>
</comment>
<dbReference type="EMBL" id="QOVG01000008">
    <property type="protein sequence ID" value="NDK39599.1"/>
    <property type="molecule type" value="Genomic_DNA"/>
</dbReference>
<keyword evidence="2" id="KW-1185">Reference proteome</keyword>
<proteinExistence type="predicted"/>
<reference evidence="1 2" key="1">
    <citation type="submission" date="2018-07" db="EMBL/GenBank/DDBJ databases">
        <title>Whole genome Sequencing of Pseudoxanthomonas gei KCTC 32298 (T).</title>
        <authorList>
            <person name="Kumar S."/>
            <person name="Bansal K."/>
            <person name="Kaur A."/>
            <person name="Patil P."/>
            <person name="Sharma S."/>
            <person name="Patil P.B."/>
        </authorList>
    </citation>
    <scope>NUCLEOTIDE SEQUENCE [LARGE SCALE GENOMIC DNA]</scope>
    <source>
        <strain evidence="1 2">KCTC 32298</strain>
    </source>
</reference>
<name>A0ABX0ADD8_9GAMM</name>
<evidence type="ECO:0000313" key="1">
    <source>
        <dbReference type="EMBL" id="NDK39599.1"/>
    </source>
</evidence>
<sequence length="151" mass="17602">MTPEEIKDAVFKRLEKYAGLSLLERFAMFMGVAQMLELSLKNLLHRRYQFELETMERWTLGRVSTVMREQGVREDFVVLLNSVVGHRNYIAHSLLANEMLLQSLLGGQATRLETRSLDLGIYEAEQLWFLYEWTDEHQAWDLVRPGGDSHA</sequence>
<organism evidence="1 2">
    <name type="scientific">Pseudoxanthomonas gei</name>
    <dbReference type="NCBI Taxonomy" id="1383030"/>
    <lineage>
        <taxon>Bacteria</taxon>
        <taxon>Pseudomonadati</taxon>
        <taxon>Pseudomonadota</taxon>
        <taxon>Gammaproteobacteria</taxon>
        <taxon>Lysobacterales</taxon>
        <taxon>Lysobacteraceae</taxon>
        <taxon>Pseudoxanthomonas</taxon>
    </lineage>
</organism>
<gene>
    <name evidence="1" type="ORF">DT603_12175</name>
</gene>
<dbReference type="Proteomes" id="UP001429354">
    <property type="component" value="Unassembled WGS sequence"/>
</dbReference>
<protein>
    <recommendedName>
        <fullName evidence="3">DUF4145 domain-containing protein</fullName>
    </recommendedName>
</protein>
<evidence type="ECO:0000313" key="2">
    <source>
        <dbReference type="Proteomes" id="UP001429354"/>
    </source>
</evidence>